<protein>
    <submittedName>
        <fullName evidence="4">Maleylpyruvate isomerase family mycothiol-dependent enzyme</fullName>
    </submittedName>
</protein>
<sequence length="269" mass="28795">MDIRLRDTDTLIDILAEEGGRLRAAAELAGPDAAVPTCPGWRVRELVRHQGRVHRWAAALIAGEAPGPEGSSAVPVPAPDEEPDEWYRAGLRELVARLRALDPAAERWTFLPGSPSARHFWARRQAHETTVHRVDAELAAGRRPSPIGTAVALDGIDELLTGFHSGSRSRARAEKPVTLGLRASDAPGAEWTVHLTTDPPRVVGPGSGDAAARVEEADCLITGPASRLLLLLWNRDTVDDPHGRPAPGDPLILTGDPGPAHLWRDTAGV</sequence>
<dbReference type="GO" id="GO:0016853">
    <property type="term" value="F:isomerase activity"/>
    <property type="evidence" value="ECO:0007669"/>
    <property type="project" value="UniProtKB-KW"/>
</dbReference>
<dbReference type="AlphaFoldDB" id="A0A7W3T774"/>
<dbReference type="SUPFAM" id="SSF109854">
    <property type="entry name" value="DinB/YfiT-like putative metalloenzymes"/>
    <property type="match status" value="1"/>
</dbReference>
<dbReference type="Pfam" id="PF07398">
    <property type="entry name" value="MDMPI_C"/>
    <property type="match status" value="1"/>
</dbReference>
<dbReference type="PANTHER" id="PTHR40758:SF1">
    <property type="entry name" value="CONSERVED PROTEIN"/>
    <property type="match status" value="1"/>
</dbReference>
<feature type="domain" description="MDMPI C-terminal" evidence="2">
    <location>
        <begin position="151"/>
        <end position="248"/>
    </location>
</feature>
<dbReference type="Pfam" id="PF11716">
    <property type="entry name" value="MDMPI_N"/>
    <property type="match status" value="1"/>
</dbReference>
<dbReference type="GO" id="GO:0046872">
    <property type="term" value="F:metal ion binding"/>
    <property type="evidence" value="ECO:0007669"/>
    <property type="project" value="InterPro"/>
</dbReference>
<feature type="region of interest" description="Disordered" evidence="1">
    <location>
        <begin position="239"/>
        <end position="259"/>
    </location>
</feature>
<evidence type="ECO:0000313" key="4">
    <source>
        <dbReference type="EMBL" id="MBB0232204.1"/>
    </source>
</evidence>
<dbReference type="InterPro" id="IPR017517">
    <property type="entry name" value="Maleyloyr_isom"/>
</dbReference>
<dbReference type="InterPro" id="IPR034660">
    <property type="entry name" value="DinB/YfiT-like"/>
</dbReference>
<evidence type="ECO:0000259" key="2">
    <source>
        <dbReference type="Pfam" id="PF07398"/>
    </source>
</evidence>
<dbReference type="GO" id="GO:0005886">
    <property type="term" value="C:plasma membrane"/>
    <property type="evidence" value="ECO:0007669"/>
    <property type="project" value="TreeGrafter"/>
</dbReference>
<comment type="caution">
    <text evidence="4">The sequence shown here is derived from an EMBL/GenBank/DDBJ whole genome shotgun (WGS) entry which is preliminary data.</text>
</comment>
<evidence type="ECO:0000313" key="5">
    <source>
        <dbReference type="Proteomes" id="UP000530234"/>
    </source>
</evidence>
<name>A0A7W3T774_9ACTN</name>
<feature type="domain" description="Mycothiol-dependent maleylpyruvate isomerase metal-binding" evidence="3">
    <location>
        <begin position="16"/>
        <end position="136"/>
    </location>
</feature>
<evidence type="ECO:0000256" key="1">
    <source>
        <dbReference type="SAM" id="MobiDB-lite"/>
    </source>
</evidence>
<dbReference type="RefSeq" id="WP_182666748.1">
    <property type="nucleotide sequence ID" value="NZ_VKHS01000806.1"/>
</dbReference>
<reference evidence="5" key="1">
    <citation type="submission" date="2019-10" db="EMBL/GenBank/DDBJ databases">
        <title>Streptomyces sp. nov., a novel actinobacterium isolated from alkaline environment.</title>
        <authorList>
            <person name="Golinska P."/>
        </authorList>
    </citation>
    <scope>NUCLEOTIDE SEQUENCE [LARGE SCALE GENOMIC DNA]</scope>
    <source>
        <strain evidence="5">DSM 42108</strain>
    </source>
</reference>
<keyword evidence="4" id="KW-0413">Isomerase</keyword>
<organism evidence="4 5">
    <name type="scientific">Streptomyces calidiresistens</name>
    <dbReference type="NCBI Taxonomy" id="1485586"/>
    <lineage>
        <taxon>Bacteria</taxon>
        <taxon>Bacillati</taxon>
        <taxon>Actinomycetota</taxon>
        <taxon>Actinomycetes</taxon>
        <taxon>Kitasatosporales</taxon>
        <taxon>Streptomycetaceae</taxon>
        <taxon>Streptomyces</taxon>
    </lineage>
</organism>
<gene>
    <name evidence="4" type="ORF">FOE67_22560</name>
</gene>
<dbReference type="Proteomes" id="UP000530234">
    <property type="component" value="Unassembled WGS sequence"/>
</dbReference>
<dbReference type="InterPro" id="IPR024344">
    <property type="entry name" value="MDMPI_metal-binding"/>
</dbReference>
<dbReference type="InterPro" id="IPR010872">
    <property type="entry name" value="MDMPI_C-term_domain"/>
</dbReference>
<keyword evidence="5" id="KW-1185">Reference proteome</keyword>
<proteinExistence type="predicted"/>
<dbReference type="NCBIfam" id="TIGR03083">
    <property type="entry name" value="maleylpyruvate isomerase family mycothiol-dependent enzyme"/>
    <property type="match status" value="1"/>
</dbReference>
<evidence type="ECO:0000259" key="3">
    <source>
        <dbReference type="Pfam" id="PF11716"/>
    </source>
</evidence>
<dbReference type="PANTHER" id="PTHR40758">
    <property type="entry name" value="CONSERVED PROTEIN"/>
    <property type="match status" value="1"/>
</dbReference>
<keyword evidence="4" id="KW-0670">Pyruvate</keyword>
<dbReference type="EMBL" id="VKHS01000806">
    <property type="protein sequence ID" value="MBB0232204.1"/>
    <property type="molecule type" value="Genomic_DNA"/>
</dbReference>
<accession>A0A7W3T774</accession>